<evidence type="ECO:0000313" key="2">
    <source>
        <dbReference type="EMBL" id="GEL93480.1"/>
    </source>
</evidence>
<sequence>MDRIGSRGPLRRAIDTAREEPESGMALVLVVGTMFILAVLALTALAYTMSSQKFARYDQDYSGAMAAAQSGVDEYISRLNRQDGYFTTIDCTNPALKGPTTSSNTCGWNSTTTPGWLPVDSSKTGPKDGFFHYSVDASKAGTQGTVILRVTGRANGEYRTVESAVGKGGSTDYVYYTDFESADPSNTVAYSSAPAAACGGSGYNAALYWWEGRSSASCVEITFVSGDTLQGSVFSNDSVLASNPTFTDGFMSANPDCKNVVLTNTNTWKYCLRKSTSGTYSTANFNGHVPQYSETLYLDDTSAAFAAYPGCHYYGSTRIVFHDDGTMTVWNKKSVNGGKAPLAIAPDGGSAPACGNVTQLDTAAGQTIPVPDDMVVYVDHAPTTAPNAVTSRQCYAGELGGPSGYTLPLGTYSSTTPTTPTSAGLTYTYDTNMTESNRYCAEGNLYVEGEVKGRLTVAAQQSIVVTGDVVLQGGLNGTSMLGLVATNSVEVFHPIMGTVTSVKSNSSCTKSCTYKWDTPSVSSSNVSGWPRQYNDSTVSTQVNGVQIMGSIQTLQHSFYVQKYNVGGCQNTIQVNGSIAQRWRGAVGTGSCSTGYLKNYVYDTRLRFSAPPYFPRWVNAQWSQRYFGEMVTPKAVKK</sequence>
<keyword evidence="1" id="KW-0812">Transmembrane</keyword>
<keyword evidence="1" id="KW-0472">Membrane</keyword>
<name>A0A511J645_9CELL</name>
<protein>
    <recommendedName>
        <fullName evidence="4">Type 4 fimbrial biogenesis protein PilX N-terminal domain-containing protein</fullName>
    </recommendedName>
</protein>
<comment type="caution">
    <text evidence="2">The sequence shown here is derived from an EMBL/GenBank/DDBJ whole genome shotgun (WGS) entry which is preliminary data.</text>
</comment>
<evidence type="ECO:0008006" key="4">
    <source>
        <dbReference type="Google" id="ProtNLM"/>
    </source>
</evidence>
<keyword evidence="3" id="KW-1185">Reference proteome</keyword>
<feature type="transmembrane region" description="Helical" evidence="1">
    <location>
        <begin position="25"/>
        <end position="47"/>
    </location>
</feature>
<reference evidence="2 3" key="1">
    <citation type="submission" date="2019-07" db="EMBL/GenBank/DDBJ databases">
        <title>Whole genome shotgun sequence of Cellulomonas composti NBRC 100758.</title>
        <authorList>
            <person name="Hosoyama A."/>
            <person name="Uohara A."/>
            <person name="Ohji S."/>
            <person name="Ichikawa N."/>
        </authorList>
    </citation>
    <scope>NUCLEOTIDE SEQUENCE [LARGE SCALE GENOMIC DNA]</scope>
    <source>
        <strain evidence="2 3">NBRC 100758</strain>
    </source>
</reference>
<proteinExistence type="predicted"/>
<keyword evidence="1" id="KW-1133">Transmembrane helix</keyword>
<dbReference type="RefSeq" id="WP_246117238.1">
    <property type="nucleotide sequence ID" value="NZ_BJWG01000001.1"/>
</dbReference>
<dbReference type="AlphaFoldDB" id="A0A511J645"/>
<evidence type="ECO:0000313" key="3">
    <source>
        <dbReference type="Proteomes" id="UP000321720"/>
    </source>
</evidence>
<accession>A0A511J645</accession>
<gene>
    <name evidence="2" type="ORF">CCO02nite_01380</name>
</gene>
<dbReference type="EMBL" id="BJWG01000001">
    <property type="protein sequence ID" value="GEL93480.1"/>
    <property type="molecule type" value="Genomic_DNA"/>
</dbReference>
<dbReference type="Proteomes" id="UP000321720">
    <property type="component" value="Unassembled WGS sequence"/>
</dbReference>
<evidence type="ECO:0000256" key="1">
    <source>
        <dbReference type="SAM" id="Phobius"/>
    </source>
</evidence>
<organism evidence="2 3">
    <name type="scientific">Cellulomonas composti</name>
    <dbReference type="NCBI Taxonomy" id="266130"/>
    <lineage>
        <taxon>Bacteria</taxon>
        <taxon>Bacillati</taxon>
        <taxon>Actinomycetota</taxon>
        <taxon>Actinomycetes</taxon>
        <taxon>Micrococcales</taxon>
        <taxon>Cellulomonadaceae</taxon>
        <taxon>Cellulomonas</taxon>
    </lineage>
</organism>